<name>A0A378VE67_9MYCO</name>
<dbReference type="RefSeq" id="WP_115321758.1">
    <property type="nucleotide sequence ID" value="NZ_AP022561.1"/>
</dbReference>
<gene>
    <name evidence="1" type="ORF">MAIC_43100</name>
</gene>
<evidence type="ECO:0000313" key="2">
    <source>
        <dbReference type="Proteomes" id="UP000467327"/>
    </source>
</evidence>
<proteinExistence type="predicted"/>
<accession>A0A378VE67</accession>
<sequence>MTDYPGAAVEAADADGAFQIGGGSYNFGQKYNEQIIRSMFSIPAPTPGTALNLLRQQLERLPLDVLRQFQSLLPAPPDAWNSVQGAVNAITNALTDVAKFLGIDQWDDWLLNVFNHLSTELRQMIDILGGAIVTPINAAVAAVQDWWVSVNVYGQNLTVLIQKLLANPAEVIGSIPQTLVNGLSGALGNLQSMINQFGDIVNGLVVTPITQAVANFQNWFLNLIGFQRETSSTQINLQNFAISAVTSTARNPTWVCRYPIGDVVYPEYMNAQYEVYGFTDGQSAGTAHTHTLSLNNRAYSDAAGWSVLQNQSRGSYITISNSTVIDTMGMMLWKEGTTALNNVFMELFRENVDGSITRLVSVDVSSLITTSTTYVETSIPGQIVQAGERYLIRLRNASTTNPIVRSVSMTLTDAMVQGQFYTSTAATSGKSSYTAAECSTARGASMISPWGLLAAKNLPLTDQSFSDDFNRSAMGGLWSLITVIAAGSAGPQKNLAIVNGKCVSTGSITDGGALFKGTQSAVYVRPTNGDAQRVDGNVYPATSSQFHSGLAMHCSRDGSQAVVLAVANNRVAIWTGSLTAVSMTERKAVAGGGAGLYSMYYDAPRNTYVVLKNGEPIGLEWTDTDNVVQHGRDFRYGGVRHGRELGLGSGPIDNWTLRDWQPPMSDEAAAAVA</sequence>
<dbReference type="Proteomes" id="UP000467327">
    <property type="component" value="Chromosome"/>
</dbReference>
<keyword evidence="2" id="KW-1185">Reference proteome</keyword>
<evidence type="ECO:0000313" key="1">
    <source>
        <dbReference type="EMBL" id="BBX09507.1"/>
    </source>
</evidence>
<dbReference type="KEGG" id="maic:MAIC_43100"/>
<reference evidence="1 2" key="1">
    <citation type="journal article" date="2019" name="Emerg. Microbes Infect.">
        <title>Comprehensive subspecies identification of 175 nontuberculous mycobacteria species based on 7547 genomic profiles.</title>
        <authorList>
            <person name="Matsumoto Y."/>
            <person name="Kinjo T."/>
            <person name="Motooka D."/>
            <person name="Nabeya D."/>
            <person name="Jung N."/>
            <person name="Uechi K."/>
            <person name="Horii T."/>
            <person name="Iida T."/>
            <person name="Fujita J."/>
            <person name="Nakamura S."/>
        </authorList>
    </citation>
    <scope>NUCLEOTIDE SEQUENCE [LARGE SCALE GENOMIC DNA]</scope>
    <source>
        <strain evidence="1 2">JCM 6376</strain>
    </source>
</reference>
<dbReference type="OrthoDB" id="4732008at2"/>
<organism evidence="1 2">
    <name type="scientific">Mycolicibacterium aichiense</name>
    <dbReference type="NCBI Taxonomy" id="1799"/>
    <lineage>
        <taxon>Bacteria</taxon>
        <taxon>Bacillati</taxon>
        <taxon>Actinomycetota</taxon>
        <taxon>Actinomycetes</taxon>
        <taxon>Mycobacteriales</taxon>
        <taxon>Mycobacteriaceae</taxon>
        <taxon>Mycolicibacterium</taxon>
    </lineage>
</organism>
<dbReference type="AlphaFoldDB" id="A0A378VE67"/>
<dbReference type="EMBL" id="AP022561">
    <property type="protein sequence ID" value="BBX09507.1"/>
    <property type="molecule type" value="Genomic_DNA"/>
</dbReference>
<protein>
    <submittedName>
        <fullName evidence="1">Uncharacterized protein</fullName>
    </submittedName>
</protein>